<feature type="chain" id="PRO_5045490434" description="Chitin-binding type-2 domain-containing protein" evidence="2">
    <location>
        <begin position="27"/>
        <end position="130"/>
    </location>
</feature>
<dbReference type="EMBL" id="JAYFSI010000006">
    <property type="protein sequence ID" value="MEA5363246.1"/>
    <property type="molecule type" value="Genomic_DNA"/>
</dbReference>
<evidence type="ECO:0000313" key="3">
    <source>
        <dbReference type="EMBL" id="MEA5363246.1"/>
    </source>
</evidence>
<comment type="caution">
    <text evidence="3">The sequence shown here is derived from an EMBL/GenBank/DDBJ whole genome shotgun (WGS) entry which is preliminary data.</text>
</comment>
<evidence type="ECO:0000256" key="1">
    <source>
        <dbReference type="SAM" id="MobiDB-lite"/>
    </source>
</evidence>
<proteinExistence type="predicted"/>
<evidence type="ECO:0000256" key="2">
    <source>
        <dbReference type="SAM" id="SignalP"/>
    </source>
</evidence>
<dbReference type="PROSITE" id="PS51257">
    <property type="entry name" value="PROKAR_LIPOPROTEIN"/>
    <property type="match status" value="1"/>
</dbReference>
<reference evidence="3 4" key="1">
    <citation type="submission" date="2023-12" db="EMBL/GenBank/DDBJ databases">
        <title>Amycolatopsis sp. V23-08.</title>
        <authorList>
            <person name="Somphong A."/>
        </authorList>
    </citation>
    <scope>NUCLEOTIDE SEQUENCE [LARGE SCALE GENOMIC DNA]</scope>
    <source>
        <strain evidence="3 4">V23-08</strain>
    </source>
</reference>
<protein>
    <recommendedName>
        <fullName evidence="5">Chitin-binding type-2 domain-containing protein</fullName>
    </recommendedName>
</protein>
<keyword evidence="4" id="KW-1185">Reference proteome</keyword>
<evidence type="ECO:0000313" key="4">
    <source>
        <dbReference type="Proteomes" id="UP001304298"/>
    </source>
</evidence>
<feature type="signal peptide" evidence="2">
    <location>
        <begin position="1"/>
        <end position="26"/>
    </location>
</feature>
<evidence type="ECO:0008006" key="5">
    <source>
        <dbReference type="Google" id="ProtNLM"/>
    </source>
</evidence>
<accession>A0ABU5RDH6</accession>
<gene>
    <name evidence="3" type="ORF">VA596_27195</name>
</gene>
<keyword evidence="2" id="KW-0732">Signal</keyword>
<dbReference type="RefSeq" id="WP_323330995.1">
    <property type="nucleotide sequence ID" value="NZ_JAYFSI010000006.1"/>
</dbReference>
<feature type="compositionally biased region" description="Low complexity" evidence="1">
    <location>
        <begin position="46"/>
        <end position="73"/>
    </location>
</feature>
<organism evidence="3 4">
    <name type="scientific">Amycolatopsis heterodermiae</name>
    <dbReference type="NCBI Taxonomy" id="3110235"/>
    <lineage>
        <taxon>Bacteria</taxon>
        <taxon>Bacillati</taxon>
        <taxon>Actinomycetota</taxon>
        <taxon>Actinomycetes</taxon>
        <taxon>Pseudonocardiales</taxon>
        <taxon>Pseudonocardiaceae</taxon>
        <taxon>Amycolatopsis</taxon>
    </lineage>
</organism>
<name>A0ABU5RDH6_9PSEU</name>
<feature type="region of interest" description="Disordered" evidence="1">
    <location>
        <begin position="46"/>
        <end position="84"/>
    </location>
</feature>
<dbReference type="Proteomes" id="UP001304298">
    <property type="component" value="Unassembled WGS sequence"/>
</dbReference>
<sequence length="130" mass="13517">MKAWFPATLLAAAVVVAGCGTTPATAPAPTTAPASTTVVTVEQAPATTTVTLPPTATSVPPPKATTKAPVRKATPTRKAPQYGYQCRDGDETKYEVCAGHKAWVDGQLEFTSCLDGGGTWDVDTQRCIRP</sequence>